<name>A0AAD8AS06_BIOPF</name>
<feature type="non-terminal residue" evidence="2">
    <location>
        <position position="1"/>
    </location>
</feature>
<dbReference type="InterPro" id="IPR013730">
    <property type="entry name" value="Fyv7/TAP26"/>
</dbReference>
<evidence type="ECO:0000313" key="3">
    <source>
        <dbReference type="Proteomes" id="UP001233172"/>
    </source>
</evidence>
<keyword evidence="3" id="KW-1185">Reference proteome</keyword>
<protein>
    <submittedName>
        <fullName evidence="2">rRNA-processing protein fyv7</fullName>
    </submittedName>
</protein>
<sequence>EMEKIKSEKSAAMTSYKEKKKRLHKMRCKKTSKGQPVMKYQMELLLEKIQKNKSSR</sequence>
<feature type="compositionally biased region" description="Basic residues" evidence="1">
    <location>
        <begin position="18"/>
        <end position="32"/>
    </location>
</feature>
<evidence type="ECO:0000313" key="2">
    <source>
        <dbReference type="EMBL" id="KAK0040763.1"/>
    </source>
</evidence>
<organism evidence="2 3">
    <name type="scientific">Biomphalaria pfeifferi</name>
    <name type="common">Bloodfluke planorb</name>
    <name type="synonym">Freshwater snail</name>
    <dbReference type="NCBI Taxonomy" id="112525"/>
    <lineage>
        <taxon>Eukaryota</taxon>
        <taxon>Metazoa</taxon>
        <taxon>Spiralia</taxon>
        <taxon>Lophotrochozoa</taxon>
        <taxon>Mollusca</taxon>
        <taxon>Gastropoda</taxon>
        <taxon>Heterobranchia</taxon>
        <taxon>Euthyneura</taxon>
        <taxon>Panpulmonata</taxon>
        <taxon>Hygrophila</taxon>
        <taxon>Lymnaeoidea</taxon>
        <taxon>Planorbidae</taxon>
        <taxon>Biomphalaria</taxon>
    </lineage>
</organism>
<dbReference type="Pfam" id="PF08524">
    <property type="entry name" value="rRNA_processing"/>
    <property type="match status" value="1"/>
</dbReference>
<reference evidence="2" key="2">
    <citation type="submission" date="2023-04" db="EMBL/GenBank/DDBJ databases">
        <authorList>
            <person name="Bu L."/>
            <person name="Lu L."/>
            <person name="Laidemitt M.R."/>
            <person name="Zhang S.M."/>
            <person name="Mutuku M."/>
            <person name="Mkoji G."/>
            <person name="Steinauer M."/>
            <person name="Loker E.S."/>
        </authorList>
    </citation>
    <scope>NUCLEOTIDE SEQUENCE</scope>
    <source>
        <strain evidence="2">KasaAsao</strain>
        <tissue evidence="2">Whole Snail</tissue>
    </source>
</reference>
<feature type="region of interest" description="Disordered" evidence="1">
    <location>
        <begin position="1"/>
        <end position="34"/>
    </location>
</feature>
<dbReference type="Proteomes" id="UP001233172">
    <property type="component" value="Unassembled WGS sequence"/>
</dbReference>
<reference evidence="2" key="1">
    <citation type="journal article" date="2023" name="PLoS Negl. Trop. Dis.">
        <title>A genome sequence for Biomphalaria pfeifferi, the major vector snail for the human-infecting parasite Schistosoma mansoni.</title>
        <authorList>
            <person name="Bu L."/>
            <person name="Lu L."/>
            <person name="Laidemitt M.R."/>
            <person name="Zhang S.M."/>
            <person name="Mutuku M."/>
            <person name="Mkoji G."/>
            <person name="Steinauer M."/>
            <person name="Loker E.S."/>
        </authorList>
    </citation>
    <scope>NUCLEOTIDE SEQUENCE</scope>
    <source>
        <strain evidence="2">KasaAsao</strain>
    </source>
</reference>
<accession>A0AAD8AS06</accession>
<dbReference type="AlphaFoldDB" id="A0AAD8AS06"/>
<dbReference type="PRINTS" id="PR01854">
    <property type="entry name" value="BR22PROTEIN"/>
</dbReference>
<evidence type="ECO:0000256" key="1">
    <source>
        <dbReference type="SAM" id="MobiDB-lite"/>
    </source>
</evidence>
<comment type="caution">
    <text evidence="2">The sequence shown here is derived from an EMBL/GenBank/DDBJ whole genome shotgun (WGS) entry which is preliminary data.</text>
</comment>
<proteinExistence type="predicted"/>
<dbReference type="EMBL" id="JASAOG010000307">
    <property type="protein sequence ID" value="KAK0040763.1"/>
    <property type="molecule type" value="Genomic_DNA"/>
</dbReference>
<gene>
    <name evidence="2" type="ORF">Bpfe_029823</name>
</gene>